<dbReference type="GO" id="GO:0009102">
    <property type="term" value="P:biotin biosynthetic process"/>
    <property type="evidence" value="ECO:0007669"/>
    <property type="project" value="UniProtKB-UniRule"/>
</dbReference>
<sequence length="382" mass="41070">MSCAHPGHNRPPAAVSPHSGQSEGNPASRRRATCRGNKRSEWAIMGDMATRPETGPPISHHAFAALPSGGAPFMSQSSPESPPTLPLVPAHVIRQFARRGDLSDAQFLYGEVARRMLGRLQYIRLQPAALLDAGCGAGDNLPLLRERYPDAAYLGLDVSETLLAHARQRHAVSGAARWLGKLAGRAGRGPRFVRADLADTGLAAESLDLVWSNLALHWHAAPHAVLAEWRRVLKVGGLAMFSCLGPGTLRELRQALDDAGLRTATPSFVDMHDFGDLLVDSGFADPVMDQETLTLTYRSPQRLLEDVRALGGNPARDRRRGLAGRGWRDRLCAALEAQRDADGVIPLTIEVAYGHAWRAASRRSAPGETRLSVSAIGGRSGG</sequence>
<keyword evidence="5 8" id="KW-0808">Transferase</keyword>
<gene>
    <name evidence="8" type="primary">bioC</name>
    <name evidence="11" type="ordered locus">Bpet4704</name>
</gene>
<dbReference type="PANTHER" id="PTHR13090">
    <property type="entry name" value="ARGININE-HYDROXYLASE NDUFAF5, MITOCHONDRIAL"/>
    <property type="match status" value="1"/>
</dbReference>
<accession>A9IFK6</accession>
<feature type="domain" description="Methyltransferase type 11" evidence="10">
    <location>
        <begin position="131"/>
        <end position="241"/>
    </location>
</feature>
<evidence type="ECO:0000259" key="10">
    <source>
        <dbReference type="Pfam" id="PF08241"/>
    </source>
</evidence>
<dbReference type="HAMAP" id="MF_00835">
    <property type="entry name" value="BioC"/>
    <property type="match status" value="1"/>
</dbReference>
<keyword evidence="7 8" id="KW-0093">Biotin biosynthesis</keyword>
<evidence type="ECO:0000256" key="1">
    <source>
        <dbReference type="ARBA" id="ARBA00000852"/>
    </source>
</evidence>
<reference evidence="11 12" key="1">
    <citation type="journal article" date="2008" name="BMC Genomics">
        <title>The missing link: Bordetella petrii is endowed with both the metabolic versatility of environmental bacteria and virulence traits of pathogenic Bordetellae.</title>
        <authorList>
            <person name="Gross R."/>
            <person name="Guzman C.A."/>
            <person name="Sebaihia M."/>
            <person name="Martins Dos Santos V.A."/>
            <person name="Pieper D.H."/>
            <person name="Koebnik R."/>
            <person name="Lechner M."/>
            <person name="Bartels D."/>
            <person name="Buhrmester J."/>
            <person name="Choudhuri J.V."/>
            <person name="Ebensen T."/>
            <person name="Gaigalat L."/>
            <person name="Herrmann S."/>
            <person name="Khachane A.N."/>
            <person name="Larisch C."/>
            <person name="Link S."/>
            <person name="Linke B."/>
            <person name="Meyer F."/>
            <person name="Mormann S."/>
            <person name="Nakunst D."/>
            <person name="Rueckert C."/>
            <person name="Schneiker-Bekel S."/>
            <person name="Schulze K."/>
            <person name="Vorhoelter F.J."/>
            <person name="Yevsa T."/>
            <person name="Engle J.T."/>
            <person name="Goldman W.E."/>
            <person name="Puehler A."/>
            <person name="Goebel U.B."/>
            <person name="Goesmann A."/>
            <person name="Bloecker H."/>
            <person name="Kaiser O."/>
            <person name="Martinez-Arias R."/>
        </authorList>
    </citation>
    <scope>NUCLEOTIDE SEQUENCE [LARGE SCALE GENOMIC DNA]</scope>
    <source>
        <strain evidence="12">ATCC BAA-461 / DSM 12804 / CCUG 43448 / CIP 107267 / Se-1111R</strain>
    </source>
</reference>
<dbReference type="InterPro" id="IPR050602">
    <property type="entry name" value="Malonyl-ACP_OMT"/>
</dbReference>
<keyword evidence="4 8" id="KW-0489">Methyltransferase</keyword>
<dbReference type="Pfam" id="PF08241">
    <property type="entry name" value="Methyltransf_11"/>
    <property type="match status" value="1"/>
</dbReference>
<name>A9IFK6_BORPD</name>
<dbReference type="AlphaFoldDB" id="A9IFK6"/>
<evidence type="ECO:0000256" key="4">
    <source>
        <dbReference type="ARBA" id="ARBA00022603"/>
    </source>
</evidence>
<dbReference type="CDD" id="cd02440">
    <property type="entry name" value="AdoMet_MTases"/>
    <property type="match status" value="1"/>
</dbReference>
<dbReference type="InterPro" id="IPR029063">
    <property type="entry name" value="SAM-dependent_MTases_sf"/>
</dbReference>
<feature type="region of interest" description="Disordered" evidence="9">
    <location>
        <begin position="1"/>
        <end position="40"/>
    </location>
</feature>
<comment type="pathway">
    <text evidence="2 8">Cofactor biosynthesis; biotin biosynthesis.</text>
</comment>
<feature type="compositionally biased region" description="Basic residues" evidence="9">
    <location>
        <begin position="28"/>
        <end position="37"/>
    </location>
</feature>
<organism evidence="11 12">
    <name type="scientific">Bordetella petrii (strain ATCC BAA-461 / DSM 12804 / CCUG 43448 / CIP 107267 / Se-1111R)</name>
    <dbReference type="NCBI Taxonomy" id="340100"/>
    <lineage>
        <taxon>Bacteria</taxon>
        <taxon>Pseudomonadati</taxon>
        <taxon>Pseudomonadota</taxon>
        <taxon>Betaproteobacteria</taxon>
        <taxon>Burkholderiales</taxon>
        <taxon>Alcaligenaceae</taxon>
        <taxon>Bordetella</taxon>
    </lineage>
</organism>
<dbReference type="SUPFAM" id="SSF53335">
    <property type="entry name" value="S-adenosyl-L-methionine-dependent methyltransferases"/>
    <property type="match status" value="1"/>
</dbReference>
<dbReference type="PANTHER" id="PTHR13090:SF1">
    <property type="entry name" value="ARGININE-HYDROXYLASE NDUFAF5, MITOCHONDRIAL"/>
    <property type="match status" value="1"/>
</dbReference>
<proteinExistence type="inferred from homology"/>
<dbReference type="Proteomes" id="UP000001225">
    <property type="component" value="Chromosome"/>
</dbReference>
<dbReference type="Gene3D" id="3.40.50.150">
    <property type="entry name" value="Vaccinia Virus protein VP39"/>
    <property type="match status" value="1"/>
</dbReference>
<evidence type="ECO:0000256" key="6">
    <source>
        <dbReference type="ARBA" id="ARBA00022691"/>
    </source>
</evidence>
<evidence type="ECO:0000256" key="3">
    <source>
        <dbReference type="ARBA" id="ARBA00012327"/>
    </source>
</evidence>
<dbReference type="eggNOG" id="COG2226">
    <property type="taxonomic scope" value="Bacteria"/>
</dbReference>
<dbReference type="InterPro" id="IPR011814">
    <property type="entry name" value="BioC"/>
</dbReference>
<comment type="function">
    <text evidence="8">Converts the free carboxyl group of a malonyl-thioester to its methyl ester by transfer of a methyl group from S-adenosyl-L-methionine (SAM). It allows to synthesize pimeloyl-ACP via the fatty acid synthetic pathway.</text>
</comment>
<evidence type="ECO:0000256" key="8">
    <source>
        <dbReference type="HAMAP-Rule" id="MF_00835"/>
    </source>
</evidence>
<dbReference type="GO" id="GO:0032259">
    <property type="term" value="P:methylation"/>
    <property type="evidence" value="ECO:0007669"/>
    <property type="project" value="UniProtKB-KW"/>
</dbReference>
<protein>
    <recommendedName>
        <fullName evidence="3 8">Malonyl-[acyl-carrier protein] O-methyltransferase</fullName>
        <shortName evidence="8">Malonyl-ACP O-methyltransferase</shortName>
        <ecNumber evidence="3 8">2.1.1.197</ecNumber>
    </recommendedName>
    <alternativeName>
        <fullName evidence="8">Biotin synthesis protein BioC</fullName>
    </alternativeName>
</protein>
<evidence type="ECO:0000256" key="7">
    <source>
        <dbReference type="ARBA" id="ARBA00022756"/>
    </source>
</evidence>
<dbReference type="EC" id="2.1.1.197" evidence="3 8"/>
<keyword evidence="6 8" id="KW-0949">S-adenosyl-L-methionine</keyword>
<dbReference type="GO" id="GO:0102130">
    <property type="term" value="F:malonyl-CoA methyltransferase activity"/>
    <property type="evidence" value="ECO:0007669"/>
    <property type="project" value="UniProtKB-EC"/>
</dbReference>
<evidence type="ECO:0000256" key="9">
    <source>
        <dbReference type="SAM" id="MobiDB-lite"/>
    </source>
</evidence>
<comment type="catalytic activity">
    <reaction evidence="1 8">
        <text>malonyl-[ACP] + S-adenosyl-L-methionine = malonyl-[ACP] methyl ester + S-adenosyl-L-homocysteine</text>
        <dbReference type="Rhea" id="RHEA:17105"/>
        <dbReference type="Rhea" id="RHEA-COMP:9623"/>
        <dbReference type="Rhea" id="RHEA-COMP:9954"/>
        <dbReference type="ChEBI" id="CHEBI:57856"/>
        <dbReference type="ChEBI" id="CHEBI:59789"/>
        <dbReference type="ChEBI" id="CHEBI:78449"/>
        <dbReference type="ChEBI" id="CHEBI:78845"/>
        <dbReference type="EC" id="2.1.1.197"/>
    </reaction>
</comment>
<dbReference type="KEGG" id="bpt:Bpet4704"/>
<comment type="similarity">
    <text evidence="8">Belongs to the methyltransferase superfamily.</text>
</comment>
<dbReference type="GO" id="GO:0010340">
    <property type="term" value="F:carboxyl-O-methyltransferase activity"/>
    <property type="evidence" value="ECO:0007669"/>
    <property type="project" value="UniProtKB-UniRule"/>
</dbReference>
<evidence type="ECO:0000313" key="12">
    <source>
        <dbReference type="Proteomes" id="UP000001225"/>
    </source>
</evidence>
<keyword evidence="12" id="KW-1185">Reference proteome</keyword>
<evidence type="ECO:0000313" key="11">
    <source>
        <dbReference type="EMBL" id="CAP45055.1"/>
    </source>
</evidence>
<dbReference type="STRING" id="94624.Bpet4704"/>
<dbReference type="InterPro" id="IPR013216">
    <property type="entry name" value="Methyltransf_11"/>
</dbReference>
<dbReference type="GO" id="GO:0008757">
    <property type="term" value="F:S-adenosylmethionine-dependent methyltransferase activity"/>
    <property type="evidence" value="ECO:0007669"/>
    <property type="project" value="InterPro"/>
</dbReference>
<dbReference type="UniPathway" id="UPA00078"/>
<evidence type="ECO:0000256" key="2">
    <source>
        <dbReference type="ARBA" id="ARBA00004746"/>
    </source>
</evidence>
<evidence type="ECO:0000256" key="5">
    <source>
        <dbReference type="ARBA" id="ARBA00022679"/>
    </source>
</evidence>
<dbReference type="EMBL" id="AM902716">
    <property type="protein sequence ID" value="CAP45055.1"/>
    <property type="molecule type" value="Genomic_DNA"/>
</dbReference>